<dbReference type="InterPro" id="IPR023168">
    <property type="entry name" value="GatB_Yqey_C_2"/>
</dbReference>
<dbReference type="SMART" id="SM00845">
    <property type="entry name" value="GatB_Yqey"/>
    <property type="match status" value="1"/>
</dbReference>
<dbReference type="InterPro" id="IPR018027">
    <property type="entry name" value="Asn/Gln_amidotransferase"/>
</dbReference>
<keyword evidence="14" id="KW-0808">Transferase</keyword>
<evidence type="ECO:0000256" key="7">
    <source>
        <dbReference type="ARBA" id="ARBA00022917"/>
    </source>
</evidence>
<keyword evidence="7 11" id="KW-0648">Protein biosynthesis</keyword>
<gene>
    <name evidence="11" type="primary">gatB</name>
    <name evidence="14" type="ORF">FB556_1689</name>
</gene>
<evidence type="ECO:0000256" key="9">
    <source>
        <dbReference type="ARBA" id="ARBA00047380"/>
    </source>
</evidence>
<evidence type="ECO:0000256" key="3">
    <source>
        <dbReference type="ARBA" id="ARBA00016923"/>
    </source>
</evidence>
<dbReference type="SUPFAM" id="SSF55931">
    <property type="entry name" value="Glutamine synthetase/guanido kinase"/>
    <property type="match status" value="1"/>
</dbReference>
<evidence type="ECO:0000256" key="10">
    <source>
        <dbReference type="ARBA" id="ARBA00047913"/>
    </source>
</evidence>
<reference evidence="14 15" key="1">
    <citation type="submission" date="2019-06" db="EMBL/GenBank/DDBJ databases">
        <title>Sequencing the genomes of 1000 actinobacteria strains.</title>
        <authorList>
            <person name="Klenk H.-P."/>
        </authorList>
    </citation>
    <scope>NUCLEOTIDE SEQUENCE [LARGE SCALE GENOMIC DNA]</scope>
    <source>
        <strain evidence="14 15">DSM 24083</strain>
    </source>
</reference>
<dbReference type="EMBL" id="VFOU01000003">
    <property type="protein sequence ID" value="TQL71217.1"/>
    <property type="molecule type" value="Genomic_DNA"/>
</dbReference>
<dbReference type="Pfam" id="PF02637">
    <property type="entry name" value="GatB_Yqey"/>
    <property type="match status" value="1"/>
</dbReference>
<dbReference type="InterPro" id="IPR003789">
    <property type="entry name" value="Asn/Gln_tRNA_amidoTrase-B-like"/>
</dbReference>
<dbReference type="InterPro" id="IPR006075">
    <property type="entry name" value="Asn/Gln-tRNA_Trfase_suB/E_cat"/>
</dbReference>
<evidence type="ECO:0000256" key="6">
    <source>
        <dbReference type="ARBA" id="ARBA00022840"/>
    </source>
</evidence>
<dbReference type="SUPFAM" id="SSF89095">
    <property type="entry name" value="GatB/YqeY motif"/>
    <property type="match status" value="1"/>
</dbReference>
<evidence type="ECO:0000256" key="2">
    <source>
        <dbReference type="ARBA" id="ARBA00011123"/>
    </source>
</evidence>
<feature type="region of interest" description="Disordered" evidence="12">
    <location>
        <begin position="259"/>
        <end position="287"/>
    </location>
</feature>
<feature type="compositionally biased region" description="Basic and acidic residues" evidence="12">
    <location>
        <begin position="263"/>
        <end position="287"/>
    </location>
</feature>
<keyword evidence="5 11" id="KW-0547">Nucleotide-binding</keyword>
<dbReference type="AlphaFoldDB" id="A0A543AF58"/>
<proteinExistence type="inferred from homology"/>
<evidence type="ECO:0000256" key="11">
    <source>
        <dbReference type="HAMAP-Rule" id="MF_00121"/>
    </source>
</evidence>
<comment type="function">
    <text evidence="8 11">Allows the formation of correctly charged Asn-tRNA(Asn) or Gln-tRNA(Gln) through the transamidation of misacylated Asp-tRNA(Asn) or Glu-tRNA(Gln) in organisms which lack either or both of asparaginyl-tRNA or glutaminyl-tRNA synthetases. The reaction takes place in the presence of glutamine and ATP through an activated phospho-Asp-tRNA(Asn) or phospho-Glu-tRNA(Gln).</text>
</comment>
<dbReference type="Gene3D" id="1.10.10.410">
    <property type="match status" value="1"/>
</dbReference>
<dbReference type="PROSITE" id="PS01234">
    <property type="entry name" value="GATB"/>
    <property type="match status" value="1"/>
</dbReference>
<dbReference type="Pfam" id="PF02934">
    <property type="entry name" value="GatB_N"/>
    <property type="match status" value="1"/>
</dbReference>
<dbReference type="GO" id="GO:0050566">
    <property type="term" value="F:asparaginyl-tRNA synthase (glutamine-hydrolyzing) activity"/>
    <property type="evidence" value="ECO:0007669"/>
    <property type="project" value="RHEA"/>
</dbReference>
<dbReference type="EC" id="6.3.5.-" evidence="11"/>
<evidence type="ECO:0000259" key="13">
    <source>
        <dbReference type="SMART" id="SM00845"/>
    </source>
</evidence>
<name>A0A543AF58_9MICC</name>
<comment type="catalytic activity">
    <reaction evidence="10 11">
        <text>L-glutamyl-tRNA(Gln) + L-glutamine + ATP + H2O = L-glutaminyl-tRNA(Gln) + L-glutamate + ADP + phosphate + H(+)</text>
        <dbReference type="Rhea" id="RHEA:17521"/>
        <dbReference type="Rhea" id="RHEA-COMP:9681"/>
        <dbReference type="Rhea" id="RHEA-COMP:9684"/>
        <dbReference type="ChEBI" id="CHEBI:15377"/>
        <dbReference type="ChEBI" id="CHEBI:15378"/>
        <dbReference type="ChEBI" id="CHEBI:29985"/>
        <dbReference type="ChEBI" id="CHEBI:30616"/>
        <dbReference type="ChEBI" id="CHEBI:43474"/>
        <dbReference type="ChEBI" id="CHEBI:58359"/>
        <dbReference type="ChEBI" id="CHEBI:78520"/>
        <dbReference type="ChEBI" id="CHEBI:78521"/>
        <dbReference type="ChEBI" id="CHEBI:456216"/>
    </reaction>
</comment>
<evidence type="ECO:0000313" key="15">
    <source>
        <dbReference type="Proteomes" id="UP000319746"/>
    </source>
</evidence>
<dbReference type="NCBIfam" id="TIGR00133">
    <property type="entry name" value="gatB"/>
    <property type="match status" value="1"/>
</dbReference>
<keyword evidence="6 11" id="KW-0067">ATP-binding</keyword>
<dbReference type="HAMAP" id="MF_00121">
    <property type="entry name" value="GatB"/>
    <property type="match status" value="1"/>
</dbReference>
<dbReference type="GO" id="GO:0070681">
    <property type="term" value="P:glutaminyl-tRNAGln biosynthesis via transamidation"/>
    <property type="evidence" value="ECO:0007669"/>
    <property type="project" value="TreeGrafter"/>
</dbReference>
<keyword evidence="15" id="KW-1185">Reference proteome</keyword>
<dbReference type="NCBIfam" id="NF004013">
    <property type="entry name" value="PRK05477.1-3"/>
    <property type="match status" value="1"/>
</dbReference>
<evidence type="ECO:0000256" key="12">
    <source>
        <dbReference type="SAM" id="MobiDB-lite"/>
    </source>
</evidence>
<dbReference type="NCBIfam" id="NF004014">
    <property type="entry name" value="PRK05477.1-4"/>
    <property type="match status" value="1"/>
</dbReference>
<dbReference type="InterPro" id="IPR004413">
    <property type="entry name" value="GatB"/>
</dbReference>
<evidence type="ECO:0000256" key="4">
    <source>
        <dbReference type="ARBA" id="ARBA00022598"/>
    </source>
</evidence>
<sequence>MKKALQTYEVVLGFEVHVELNTETKMFSTATNAFGDQPNSNVTAGDLGLPGTLPTINAVGIDYGIKLGLALNCTIAPESRFARKQYFYPDLGKNYQTSQEEPAIAYDGWVDVELDDGEIFRVEIERAHIEEDAGKLTHIGGAGGRIHDSSSSLVDYNRAGVPLVEIVSKPIVGAGGRAPELARAYLSTIRDIVKALGVSDARMERGNIRCDANVSLMPIGATEFGTRTETKNVNSTRAVAAAVESEIIRQAKVLDSGGTITQETRHWEEESRSTRSGRPKSDADDYRYFPDPDLGPIVTDAAWIERLRADLPENPVQRRRRLREEWQFSDTEFRDVVAAGVLDEIEYTITAGASPEAARKWWMGEIARIANERGVSPEALGVTPADVVEIEKLIADKTINDKIARQVVGHIADGEGRPADIVAARSLAVVSDDGALTAAVEEAMAANPDVVERIQGGHMQAVGALIGPVMKATKGQADAGRVREIILEKIG</sequence>
<keyword evidence="4 11" id="KW-0436">Ligase</keyword>
<comment type="caution">
    <text evidence="14">The sequence shown here is derived from an EMBL/GenBank/DDBJ whole genome shotgun (WGS) entry which is preliminary data.</text>
</comment>
<dbReference type="GO" id="GO:0016740">
    <property type="term" value="F:transferase activity"/>
    <property type="evidence" value="ECO:0007669"/>
    <property type="project" value="UniProtKB-KW"/>
</dbReference>
<dbReference type="GO" id="GO:0005524">
    <property type="term" value="F:ATP binding"/>
    <property type="evidence" value="ECO:0007669"/>
    <property type="project" value="UniProtKB-KW"/>
</dbReference>
<evidence type="ECO:0000313" key="14">
    <source>
        <dbReference type="EMBL" id="TQL71217.1"/>
    </source>
</evidence>
<protein>
    <recommendedName>
        <fullName evidence="3 11">Aspartyl/glutamyl-tRNA(Asn/Gln) amidotransferase subunit B</fullName>
        <shortName evidence="11">Asp/Glu-ADT subunit B</shortName>
        <ecNumber evidence="11">6.3.5.-</ecNumber>
    </recommendedName>
</protein>
<evidence type="ECO:0000256" key="8">
    <source>
        <dbReference type="ARBA" id="ARBA00024799"/>
    </source>
</evidence>
<feature type="domain" description="Asn/Gln amidotransferase" evidence="13">
    <location>
        <begin position="343"/>
        <end position="490"/>
    </location>
</feature>
<dbReference type="Proteomes" id="UP000319746">
    <property type="component" value="Unassembled WGS sequence"/>
</dbReference>
<dbReference type="PANTHER" id="PTHR11659:SF0">
    <property type="entry name" value="GLUTAMYL-TRNA(GLN) AMIDOTRANSFERASE SUBUNIT B, MITOCHONDRIAL"/>
    <property type="match status" value="1"/>
</dbReference>
<dbReference type="InterPro" id="IPR017958">
    <property type="entry name" value="Gln-tRNA_amidoTrfase_suB_CS"/>
</dbReference>
<accession>A0A543AF58</accession>
<dbReference type="GO" id="GO:0006412">
    <property type="term" value="P:translation"/>
    <property type="evidence" value="ECO:0007669"/>
    <property type="project" value="UniProtKB-UniRule"/>
</dbReference>
<dbReference type="RefSeq" id="WP_141866671.1">
    <property type="nucleotide sequence ID" value="NZ_BAABAN010000005.1"/>
</dbReference>
<dbReference type="GO" id="GO:0050567">
    <property type="term" value="F:glutaminyl-tRNA synthase (glutamine-hydrolyzing) activity"/>
    <property type="evidence" value="ECO:0007669"/>
    <property type="project" value="UniProtKB-UniRule"/>
</dbReference>
<dbReference type="NCBIfam" id="NF004012">
    <property type="entry name" value="PRK05477.1-2"/>
    <property type="match status" value="1"/>
</dbReference>
<dbReference type="InterPro" id="IPR017959">
    <property type="entry name" value="Asn/Gln-tRNA_amidoTrfase_suB/E"/>
</dbReference>
<dbReference type="FunFam" id="1.10.10.410:FF:000001">
    <property type="entry name" value="Aspartyl/glutamyl-tRNA(Asn/Gln) amidotransferase subunit B"/>
    <property type="match status" value="1"/>
</dbReference>
<dbReference type="InterPro" id="IPR014746">
    <property type="entry name" value="Gln_synth/guanido_kin_cat_dom"/>
</dbReference>
<comment type="catalytic activity">
    <reaction evidence="9 11">
        <text>L-aspartyl-tRNA(Asn) + L-glutamine + ATP + H2O = L-asparaginyl-tRNA(Asn) + L-glutamate + ADP + phosphate + 2 H(+)</text>
        <dbReference type="Rhea" id="RHEA:14513"/>
        <dbReference type="Rhea" id="RHEA-COMP:9674"/>
        <dbReference type="Rhea" id="RHEA-COMP:9677"/>
        <dbReference type="ChEBI" id="CHEBI:15377"/>
        <dbReference type="ChEBI" id="CHEBI:15378"/>
        <dbReference type="ChEBI" id="CHEBI:29985"/>
        <dbReference type="ChEBI" id="CHEBI:30616"/>
        <dbReference type="ChEBI" id="CHEBI:43474"/>
        <dbReference type="ChEBI" id="CHEBI:58359"/>
        <dbReference type="ChEBI" id="CHEBI:78515"/>
        <dbReference type="ChEBI" id="CHEBI:78516"/>
        <dbReference type="ChEBI" id="CHEBI:456216"/>
    </reaction>
</comment>
<dbReference type="PANTHER" id="PTHR11659">
    <property type="entry name" value="GLUTAMYL-TRNA GLN AMIDOTRANSFERASE SUBUNIT B MITOCHONDRIAL AND PROKARYOTIC PET112-RELATED"/>
    <property type="match status" value="1"/>
</dbReference>
<dbReference type="OrthoDB" id="9804078at2"/>
<evidence type="ECO:0000256" key="1">
    <source>
        <dbReference type="ARBA" id="ARBA00005306"/>
    </source>
</evidence>
<organism evidence="14 15">
    <name type="scientific">Enteractinococcus coprophilus</name>
    <dbReference type="NCBI Taxonomy" id="1027633"/>
    <lineage>
        <taxon>Bacteria</taxon>
        <taxon>Bacillati</taxon>
        <taxon>Actinomycetota</taxon>
        <taxon>Actinomycetes</taxon>
        <taxon>Micrococcales</taxon>
        <taxon>Micrococcaceae</taxon>
    </lineage>
</organism>
<comment type="similarity">
    <text evidence="1 11">Belongs to the GatB/GatE family. GatB subfamily.</text>
</comment>
<comment type="subunit">
    <text evidence="2 11">Heterotrimer of A, B and C subunits.</text>
</comment>
<evidence type="ECO:0000256" key="5">
    <source>
        <dbReference type="ARBA" id="ARBA00022741"/>
    </source>
</evidence>